<feature type="chain" id="PRO_5040875696" evidence="1">
    <location>
        <begin position="21"/>
        <end position="125"/>
    </location>
</feature>
<dbReference type="Proteomes" id="UP001150941">
    <property type="component" value="Unassembled WGS sequence"/>
</dbReference>
<evidence type="ECO:0000313" key="2">
    <source>
        <dbReference type="EMBL" id="KAJ5239106.1"/>
    </source>
</evidence>
<reference evidence="2" key="2">
    <citation type="journal article" date="2023" name="IMA Fungus">
        <title>Comparative genomic study of the Penicillium genus elucidates a diverse pangenome and 15 lateral gene transfer events.</title>
        <authorList>
            <person name="Petersen C."/>
            <person name="Sorensen T."/>
            <person name="Nielsen M.R."/>
            <person name="Sondergaard T.E."/>
            <person name="Sorensen J.L."/>
            <person name="Fitzpatrick D.A."/>
            <person name="Frisvad J.C."/>
            <person name="Nielsen K.L."/>
        </authorList>
    </citation>
    <scope>NUCLEOTIDE SEQUENCE</scope>
    <source>
        <strain evidence="2">IBT 19713</strain>
    </source>
</reference>
<name>A0A9W9TRV8_9EURO</name>
<dbReference type="AlphaFoldDB" id="A0A9W9TRV8"/>
<evidence type="ECO:0000256" key="1">
    <source>
        <dbReference type="SAM" id="SignalP"/>
    </source>
</evidence>
<dbReference type="RefSeq" id="XP_058332025.1">
    <property type="nucleotide sequence ID" value="XM_058473022.1"/>
</dbReference>
<sequence>MQITSLLVSACLALSATVDAIEPFDIVPAVQKRLNSLDLGYTRTHNLLQNFGNPLVSPEFVYQIYNQTVATGTQDLGLAQPVVIDPTTQLILCQAYHNVGSSICWPAVLSARLTRSNRWRSVGSN</sequence>
<comment type="caution">
    <text evidence="2">The sequence shown here is derived from an EMBL/GenBank/DDBJ whole genome shotgun (WGS) entry which is preliminary data.</text>
</comment>
<keyword evidence="1" id="KW-0732">Signal</keyword>
<organism evidence="2 3">
    <name type="scientific">Penicillium chermesinum</name>
    <dbReference type="NCBI Taxonomy" id="63820"/>
    <lineage>
        <taxon>Eukaryota</taxon>
        <taxon>Fungi</taxon>
        <taxon>Dikarya</taxon>
        <taxon>Ascomycota</taxon>
        <taxon>Pezizomycotina</taxon>
        <taxon>Eurotiomycetes</taxon>
        <taxon>Eurotiomycetidae</taxon>
        <taxon>Eurotiales</taxon>
        <taxon>Aspergillaceae</taxon>
        <taxon>Penicillium</taxon>
    </lineage>
</organism>
<dbReference type="EMBL" id="JAPQKS010000003">
    <property type="protein sequence ID" value="KAJ5239106.1"/>
    <property type="molecule type" value="Genomic_DNA"/>
</dbReference>
<accession>A0A9W9TRV8</accession>
<gene>
    <name evidence="2" type="ORF">N7468_003725</name>
</gene>
<reference evidence="2" key="1">
    <citation type="submission" date="2022-11" db="EMBL/GenBank/DDBJ databases">
        <authorList>
            <person name="Petersen C."/>
        </authorList>
    </citation>
    <scope>NUCLEOTIDE SEQUENCE</scope>
    <source>
        <strain evidence="2">IBT 19713</strain>
    </source>
</reference>
<dbReference type="GeneID" id="83200325"/>
<keyword evidence="3" id="KW-1185">Reference proteome</keyword>
<proteinExistence type="predicted"/>
<evidence type="ECO:0000313" key="3">
    <source>
        <dbReference type="Proteomes" id="UP001150941"/>
    </source>
</evidence>
<protein>
    <submittedName>
        <fullName evidence="2">Uncharacterized protein</fullName>
    </submittedName>
</protein>
<feature type="signal peptide" evidence="1">
    <location>
        <begin position="1"/>
        <end position="20"/>
    </location>
</feature>